<dbReference type="PANTHER" id="PTHR12715">
    <property type="entry name" value="TRANSPORTER, DRUG/METABOLITE EXPORTER FAMILY"/>
    <property type="match status" value="1"/>
</dbReference>
<dbReference type="Gene3D" id="1.10.3730.20">
    <property type="match status" value="1"/>
</dbReference>
<dbReference type="GO" id="GO:0016020">
    <property type="term" value="C:membrane"/>
    <property type="evidence" value="ECO:0007669"/>
    <property type="project" value="InterPro"/>
</dbReference>
<protein>
    <submittedName>
        <fullName evidence="4">EamA family transporter</fullName>
    </submittedName>
</protein>
<dbReference type="InterPro" id="IPR052756">
    <property type="entry name" value="Alkyne_AA_exporter"/>
</dbReference>
<keyword evidence="2" id="KW-0812">Transmembrane</keyword>
<dbReference type="InterPro" id="IPR000620">
    <property type="entry name" value="EamA_dom"/>
</dbReference>
<reference evidence="4" key="2">
    <citation type="submission" date="2021-04" db="EMBL/GenBank/DDBJ databases">
        <authorList>
            <person name="Gilroy R."/>
        </authorList>
    </citation>
    <scope>NUCLEOTIDE SEQUENCE</scope>
    <source>
        <strain evidence="4">ChiGjej1B1-98</strain>
    </source>
</reference>
<dbReference type="InterPro" id="IPR037185">
    <property type="entry name" value="EmrE-like"/>
</dbReference>
<dbReference type="AlphaFoldDB" id="A0A9D1YTS2"/>
<evidence type="ECO:0000256" key="1">
    <source>
        <dbReference type="ARBA" id="ARBA00007362"/>
    </source>
</evidence>
<dbReference type="Proteomes" id="UP000824005">
    <property type="component" value="Unassembled WGS sequence"/>
</dbReference>
<gene>
    <name evidence="4" type="ORF">H9830_02795</name>
</gene>
<feature type="domain" description="EamA" evidence="3">
    <location>
        <begin position="2"/>
        <end position="49"/>
    </location>
</feature>
<accession>A0A9D1YTS2</accession>
<evidence type="ECO:0000313" key="5">
    <source>
        <dbReference type="Proteomes" id="UP000824005"/>
    </source>
</evidence>
<name>A0A9D1YTS2_9MICO</name>
<sequence>TRTTAGKTAATTYVVPAVVLLMSWFFLAEVPTPVMLVGGALCLAGVFITRLPSRRGARKVRD</sequence>
<comment type="similarity">
    <text evidence="1">Belongs to the EamA transporter family.</text>
</comment>
<evidence type="ECO:0000259" key="3">
    <source>
        <dbReference type="Pfam" id="PF00892"/>
    </source>
</evidence>
<feature type="transmembrane region" description="Helical" evidence="2">
    <location>
        <begin position="34"/>
        <end position="51"/>
    </location>
</feature>
<evidence type="ECO:0000256" key="2">
    <source>
        <dbReference type="SAM" id="Phobius"/>
    </source>
</evidence>
<dbReference type="Pfam" id="PF00892">
    <property type="entry name" value="EamA"/>
    <property type="match status" value="1"/>
</dbReference>
<evidence type="ECO:0000313" key="4">
    <source>
        <dbReference type="EMBL" id="HIY65188.1"/>
    </source>
</evidence>
<proteinExistence type="inferred from homology"/>
<feature type="non-terminal residue" evidence="4">
    <location>
        <position position="1"/>
    </location>
</feature>
<reference evidence="4" key="1">
    <citation type="journal article" date="2021" name="PeerJ">
        <title>Extensive microbial diversity within the chicken gut microbiome revealed by metagenomics and culture.</title>
        <authorList>
            <person name="Gilroy R."/>
            <person name="Ravi A."/>
            <person name="Getino M."/>
            <person name="Pursley I."/>
            <person name="Horton D.L."/>
            <person name="Alikhan N.F."/>
            <person name="Baker D."/>
            <person name="Gharbi K."/>
            <person name="Hall N."/>
            <person name="Watson M."/>
            <person name="Adriaenssens E.M."/>
            <person name="Foster-Nyarko E."/>
            <person name="Jarju S."/>
            <person name="Secka A."/>
            <person name="Antonio M."/>
            <person name="Oren A."/>
            <person name="Chaudhuri R.R."/>
            <person name="La Ragione R."/>
            <person name="Hildebrand F."/>
            <person name="Pallen M.J."/>
        </authorList>
    </citation>
    <scope>NUCLEOTIDE SEQUENCE</scope>
    <source>
        <strain evidence="4">ChiGjej1B1-98</strain>
    </source>
</reference>
<dbReference type="PANTHER" id="PTHR12715:SF4">
    <property type="entry name" value="EAMA DOMAIN-CONTAINING PROTEIN"/>
    <property type="match status" value="1"/>
</dbReference>
<organism evidence="4 5">
    <name type="scientific">Candidatus Agrococcus pullicola</name>
    <dbReference type="NCBI Taxonomy" id="2838429"/>
    <lineage>
        <taxon>Bacteria</taxon>
        <taxon>Bacillati</taxon>
        <taxon>Actinomycetota</taxon>
        <taxon>Actinomycetes</taxon>
        <taxon>Micrococcales</taxon>
        <taxon>Microbacteriaceae</taxon>
        <taxon>Agrococcus</taxon>
    </lineage>
</organism>
<feature type="transmembrane region" description="Helical" evidence="2">
    <location>
        <begin position="12"/>
        <end position="28"/>
    </location>
</feature>
<dbReference type="EMBL" id="DXDC01000084">
    <property type="protein sequence ID" value="HIY65188.1"/>
    <property type="molecule type" value="Genomic_DNA"/>
</dbReference>
<comment type="caution">
    <text evidence="4">The sequence shown here is derived from an EMBL/GenBank/DDBJ whole genome shotgun (WGS) entry which is preliminary data.</text>
</comment>
<keyword evidence="2" id="KW-1133">Transmembrane helix</keyword>
<keyword evidence="2" id="KW-0472">Membrane</keyword>
<dbReference type="SUPFAM" id="SSF103481">
    <property type="entry name" value="Multidrug resistance efflux transporter EmrE"/>
    <property type="match status" value="1"/>
</dbReference>